<dbReference type="GO" id="GO:0010181">
    <property type="term" value="F:FMN binding"/>
    <property type="evidence" value="ECO:0007669"/>
    <property type="project" value="InterPro"/>
</dbReference>
<evidence type="ECO:0000256" key="2">
    <source>
        <dbReference type="SAM" id="MobiDB-lite"/>
    </source>
</evidence>
<evidence type="ECO:0000259" key="3">
    <source>
        <dbReference type="SMART" id="SM00903"/>
    </source>
</evidence>
<dbReference type="Proteomes" id="UP000321562">
    <property type="component" value="Unassembled WGS sequence"/>
</dbReference>
<dbReference type="SMART" id="SM00903">
    <property type="entry name" value="Flavin_Reduct"/>
    <property type="match status" value="1"/>
</dbReference>
<dbReference type="InterPro" id="IPR012349">
    <property type="entry name" value="Split_barrel_FMN-bd"/>
</dbReference>
<keyword evidence="5" id="KW-1185">Reference proteome</keyword>
<dbReference type="Gene3D" id="2.30.110.10">
    <property type="entry name" value="Electron Transport, Fmn-binding Protein, Chain A"/>
    <property type="match status" value="1"/>
</dbReference>
<dbReference type="GO" id="GO:0042602">
    <property type="term" value="F:riboflavin reductase (NADPH) activity"/>
    <property type="evidence" value="ECO:0007669"/>
    <property type="project" value="TreeGrafter"/>
</dbReference>
<feature type="domain" description="Flavin reductase like" evidence="3">
    <location>
        <begin position="18"/>
        <end position="159"/>
    </location>
</feature>
<evidence type="ECO:0000256" key="1">
    <source>
        <dbReference type="ARBA" id="ARBA00023002"/>
    </source>
</evidence>
<dbReference type="Pfam" id="PF01613">
    <property type="entry name" value="Flavin_Reduct"/>
    <property type="match status" value="1"/>
</dbReference>
<dbReference type="RefSeq" id="WP_147096344.1">
    <property type="nucleotide sequence ID" value="NZ_JBHUFH010000002.1"/>
</dbReference>
<keyword evidence="1" id="KW-0560">Oxidoreductase</keyword>
<organism evidence="4 5">
    <name type="scientific">Paracoccus aurantiacus</name>
    <dbReference type="NCBI Taxonomy" id="2599412"/>
    <lineage>
        <taxon>Bacteria</taxon>
        <taxon>Pseudomonadati</taxon>
        <taxon>Pseudomonadota</taxon>
        <taxon>Alphaproteobacteria</taxon>
        <taxon>Rhodobacterales</taxon>
        <taxon>Paracoccaceae</taxon>
        <taxon>Paracoccus</taxon>
    </lineage>
</organism>
<accession>A0A5C6S7L7</accession>
<evidence type="ECO:0000313" key="4">
    <source>
        <dbReference type="EMBL" id="TXB70859.1"/>
    </source>
</evidence>
<dbReference type="AlphaFoldDB" id="A0A5C6S7L7"/>
<dbReference type="PANTHER" id="PTHR30466">
    <property type="entry name" value="FLAVIN REDUCTASE"/>
    <property type="match status" value="1"/>
</dbReference>
<dbReference type="SUPFAM" id="SSF50475">
    <property type="entry name" value="FMN-binding split barrel"/>
    <property type="match status" value="1"/>
</dbReference>
<proteinExistence type="predicted"/>
<dbReference type="InterPro" id="IPR002563">
    <property type="entry name" value="Flavin_Rdtase-like_dom"/>
</dbReference>
<sequence length="172" mass="18543">MTSFVPDHANARAFRDALGSFATGVTVVTIPTATGPEGVTANSFASLSLAPPLVLWSPGKFSRRHDLFARAPHFSVHVLKETQKHLADRFTRGGTQFLDLAHQIDEYGVPVIPDVLTRFDCELEAAHDAGDHTLVVGKVLRVEAGEGQPLVFAQGQWGGHRTPAPPDRDQSA</sequence>
<evidence type="ECO:0000313" key="5">
    <source>
        <dbReference type="Proteomes" id="UP000321562"/>
    </source>
</evidence>
<protein>
    <submittedName>
        <fullName evidence="4">Flavin reductase family protein</fullName>
    </submittedName>
</protein>
<dbReference type="InterPro" id="IPR050268">
    <property type="entry name" value="NADH-dep_flavin_reductase"/>
</dbReference>
<dbReference type="EMBL" id="VOPL01000001">
    <property type="protein sequence ID" value="TXB70859.1"/>
    <property type="molecule type" value="Genomic_DNA"/>
</dbReference>
<feature type="region of interest" description="Disordered" evidence="2">
    <location>
        <begin position="152"/>
        <end position="172"/>
    </location>
</feature>
<comment type="caution">
    <text evidence="4">The sequence shown here is derived from an EMBL/GenBank/DDBJ whole genome shotgun (WGS) entry which is preliminary data.</text>
</comment>
<gene>
    <name evidence="4" type="ORF">FQV27_03135</name>
</gene>
<dbReference type="OrthoDB" id="9792858at2"/>
<dbReference type="PANTHER" id="PTHR30466:SF1">
    <property type="entry name" value="FMN REDUCTASE (NADH) RUTF"/>
    <property type="match status" value="1"/>
</dbReference>
<reference evidence="4 5" key="1">
    <citation type="submission" date="2019-08" db="EMBL/GenBank/DDBJ databases">
        <authorList>
            <person name="Ye J."/>
        </authorList>
    </citation>
    <scope>NUCLEOTIDE SEQUENCE [LARGE SCALE GENOMIC DNA]</scope>
    <source>
        <strain evidence="4 5">TK008</strain>
    </source>
</reference>
<name>A0A5C6S7L7_9RHOB</name>